<dbReference type="Proteomes" id="UP001367513">
    <property type="component" value="Unassembled WGS sequence"/>
</dbReference>
<evidence type="ECO:0000256" key="2">
    <source>
        <dbReference type="SAM" id="Phobius"/>
    </source>
</evidence>
<dbReference type="InterPro" id="IPR045063">
    <property type="entry name" value="Dynamin_N"/>
</dbReference>
<keyword evidence="2" id="KW-1133">Transmembrane helix</keyword>
<dbReference type="InterPro" id="IPR027417">
    <property type="entry name" value="P-loop_NTPase"/>
</dbReference>
<dbReference type="RefSeq" id="WP_346105091.1">
    <property type="nucleotide sequence ID" value="NZ_BAAAOD010000042.1"/>
</dbReference>
<dbReference type="Pfam" id="PF00350">
    <property type="entry name" value="Dynamin_N"/>
    <property type="match status" value="1"/>
</dbReference>
<comment type="caution">
    <text evidence="4">The sequence shown here is derived from an EMBL/GenBank/DDBJ whole genome shotgun (WGS) entry which is preliminary data.</text>
</comment>
<evidence type="ECO:0000256" key="1">
    <source>
        <dbReference type="SAM" id="MobiDB-lite"/>
    </source>
</evidence>
<gene>
    <name evidence="4" type="ORF">WG925_09415</name>
</gene>
<dbReference type="EMBL" id="JBBPIX010000003">
    <property type="protein sequence ID" value="MEK6463949.1"/>
    <property type="molecule type" value="Genomic_DNA"/>
</dbReference>
<keyword evidence="2" id="KW-0472">Membrane</keyword>
<evidence type="ECO:0000259" key="3">
    <source>
        <dbReference type="Pfam" id="PF00350"/>
    </source>
</evidence>
<organism evidence="4 5">
    <name type="scientific">Pseudonocardia alni subsp. carboxydivorans</name>
    <dbReference type="NCBI Taxonomy" id="415010"/>
    <lineage>
        <taxon>Bacteria</taxon>
        <taxon>Bacillati</taxon>
        <taxon>Actinomycetota</taxon>
        <taxon>Actinomycetes</taxon>
        <taxon>Pseudonocardiales</taxon>
        <taxon>Pseudonocardiaceae</taxon>
        <taxon>Pseudonocardia</taxon>
    </lineage>
</organism>
<protein>
    <submittedName>
        <fullName evidence="4">Dynamin family protein</fullName>
    </submittedName>
</protein>
<feature type="region of interest" description="Disordered" evidence="1">
    <location>
        <begin position="584"/>
        <end position="610"/>
    </location>
</feature>
<name>A0ABU9ADX1_PSEA5</name>
<proteinExistence type="predicted"/>
<keyword evidence="2" id="KW-0812">Transmembrane</keyword>
<feature type="transmembrane region" description="Helical" evidence="2">
    <location>
        <begin position="496"/>
        <end position="521"/>
    </location>
</feature>
<dbReference type="SUPFAM" id="SSF52540">
    <property type="entry name" value="P-loop containing nucleoside triphosphate hydrolases"/>
    <property type="match status" value="1"/>
</dbReference>
<sequence>MTATPADTVTAVLTLANRAHTEAADAGLTDWRDALAAAAGRWKDDVLTVVVAGAQNRGKSRLLNALGGHRDLLPVDADVATGTRVHLEYADTPAVTVTRRDEAGRPVRSVVAADRVAAHVAVDGADRAGVVEVVVGVPRERLRGLRLVDTPGVDGLTLGHRHTTVSALHTADGLLLCVGAQDQPVLRHELEFAAEAAARVPSVAFVLTKIDDSAAWPELLAENRARLATFTAAAVADGRLDAATARRLEQAPWVPVSAALAEAADDLAARGRDARAGTRRERSGLPALTALLGSWSRRRRVARAAAVLTLVEGVARALDDLARDEAAVGSGDDDALARRRAGIDDDLERLRELRRARRRSGIDQQFLGQEAARRARVRMEGHRRAYEIEIAGLHSLRELRRYRERLPEALEGTLTAAWEEIAADTRDLAATGLAEHVRRLGLPPVGLDTGLLDRRPRPDGAVRVTDGPAARGVDVIADGLPSVMMAGSISFASAHLLGLGVGLAFAGPVAVGVAVAGVFLVHKRRLTEAAHTRTALTKGVNDVVGAAAGEMVLTAQQAVATWRSTVDQTVDELLDARRAELEQRRASVAEEHRRDAGRRRDATARAERRAGAVRELTGRVQQLRGALDDRLAAPPTCSVRVRSGTGVVVAETPGARPASPSPTR</sequence>
<evidence type="ECO:0000313" key="4">
    <source>
        <dbReference type="EMBL" id="MEK6463949.1"/>
    </source>
</evidence>
<dbReference type="Gene3D" id="3.40.50.300">
    <property type="entry name" value="P-loop containing nucleotide triphosphate hydrolases"/>
    <property type="match status" value="1"/>
</dbReference>
<reference evidence="4 5" key="1">
    <citation type="submission" date="2024-03" db="EMBL/GenBank/DDBJ databases">
        <title>Draft genome sequence of Pseudonocardia carboxydivorans JCM 14827.</title>
        <authorList>
            <person name="Duangmal K."/>
        </authorList>
    </citation>
    <scope>NUCLEOTIDE SEQUENCE [LARGE SCALE GENOMIC DNA]</scope>
    <source>
        <strain evidence="4 5">JCM 14827</strain>
    </source>
</reference>
<keyword evidence="5" id="KW-1185">Reference proteome</keyword>
<feature type="domain" description="Dynamin N-terminal" evidence="3">
    <location>
        <begin position="49"/>
        <end position="209"/>
    </location>
</feature>
<accession>A0ABU9ADX1</accession>
<evidence type="ECO:0000313" key="5">
    <source>
        <dbReference type="Proteomes" id="UP001367513"/>
    </source>
</evidence>